<dbReference type="Proteomes" id="UP000233551">
    <property type="component" value="Unassembled WGS sequence"/>
</dbReference>
<dbReference type="InterPro" id="IPR002156">
    <property type="entry name" value="RNaseH_domain"/>
</dbReference>
<protein>
    <recommendedName>
        <fullName evidence="5">Reverse transcriptase domain-containing protein</fullName>
    </recommendedName>
</protein>
<dbReference type="InterPro" id="IPR036397">
    <property type="entry name" value="RNaseH_sf"/>
</dbReference>
<dbReference type="PROSITE" id="PS50878">
    <property type="entry name" value="RT_POL"/>
    <property type="match status" value="1"/>
</dbReference>
<sequence length="511" mass="57278">MSRLRGKKLFMSIKIDIEKAYDSLSWDFIHDILIAAGIPSNLRRLIFQCITTASMQVLWNGELTESFNMGRGIRQGCPLSPYIFVLCIERMSHLISSAVGEGVWRPIRAGRHGPPLSHPMFADDLLLFSKASLEQVQVIKNVLDALCAALGQKVNTAKSLLFFSRNVSSDLRAQIMQASGFVAAPSLRRYLGVPLIVGRVTRDHFQSVITRVRSRLEGWESRCLSLASRITLARSVIQIIPYYSMQVLKFPASICDELECICRNFIWRHRADQRKLHLKYVGRVDEALKLHTSPPNSWLWKAITRAWNQVSKGATWTVSHGDRARFWEDRPQAAHMSVLRAAESFSGGWQDQLNTDGASKGNPGPAGAGGVLRKEDGVWIAGFARHVGIATAIVAELWGVLSGLELAWELDYWHVLLDVDSLLVTRLIAGSRPGALQLRTIVREIRLWLERDWHVEVSHQYREGNSVADWMARWSLSLPLGLHIQHTPPPKVRALLSGDIVGAALPRLCSI</sequence>
<feature type="domain" description="Reverse transcriptase" evidence="1">
    <location>
        <begin position="1"/>
        <end position="195"/>
    </location>
</feature>
<dbReference type="STRING" id="22663.A0A2I0JL30"/>
<comment type="caution">
    <text evidence="3">The sequence shown here is derived from an EMBL/GenBank/DDBJ whole genome shotgun (WGS) entry which is preliminary data.</text>
</comment>
<evidence type="ECO:0000313" key="3">
    <source>
        <dbReference type="EMBL" id="PKI56643.1"/>
    </source>
</evidence>
<reference evidence="3 4" key="1">
    <citation type="submission" date="2017-11" db="EMBL/GenBank/DDBJ databases">
        <title>De-novo sequencing of pomegranate (Punica granatum L.) genome.</title>
        <authorList>
            <person name="Akparov Z."/>
            <person name="Amiraslanov A."/>
            <person name="Hajiyeva S."/>
            <person name="Abbasov M."/>
            <person name="Kaur K."/>
            <person name="Hamwieh A."/>
            <person name="Solovyev V."/>
            <person name="Salamov A."/>
            <person name="Braich B."/>
            <person name="Kosarev P."/>
            <person name="Mahmoud A."/>
            <person name="Hajiyev E."/>
            <person name="Babayeva S."/>
            <person name="Izzatullayeva V."/>
            <person name="Mammadov A."/>
            <person name="Mammadov A."/>
            <person name="Sharifova S."/>
            <person name="Ojaghi J."/>
            <person name="Eynullazada K."/>
            <person name="Bayramov B."/>
            <person name="Abdulazimova A."/>
            <person name="Shahmuradov I."/>
        </authorList>
    </citation>
    <scope>NUCLEOTIDE SEQUENCE [LARGE SCALE GENOMIC DNA]</scope>
    <source>
        <strain evidence="4">cv. AG2017</strain>
        <tissue evidence="3">Leaf</tissue>
    </source>
</reference>
<dbReference type="PANTHER" id="PTHR33116:SF75">
    <property type="entry name" value="RIBONUCLEASE H PROTEIN"/>
    <property type="match status" value="1"/>
</dbReference>
<accession>A0A2I0JL30</accession>
<dbReference type="AlphaFoldDB" id="A0A2I0JL30"/>
<dbReference type="InterPro" id="IPR044730">
    <property type="entry name" value="RNase_H-like_dom_plant"/>
</dbReference>
<dbReference type="CDD" id="cd06222">
    <property type="entry name" value="RNase_H_like"/>
    <property type="match status" value="1"/>
</dbReference>
<organism evidence="3 4">
    <name type="scientific">Punica granatum</name>
    <name type="common">Pomegranate</name>
    <dbReference type="NCBI Taxonomy" id="22663"/>
    <lineage>
        <taxon>Eukaryota</taxon>
        <taxon>Viridiplantae</taxon>
        <taxon>Streptophyta</taxon>
        <taxon>Embryophyta</taxon>
        <taxon>Tracheophyta</taxon>
        <taxon>Spermatophyta</taxon>
        <taxon>Magnoliopsida</taxon>
        <taxon>eudicotyledons</taxon>
        <taxon>Gunneridae</taxon>
        <taxon>Pentapetalae</taxon>
        <taxon>rosids</taxon>
        <taxon>malvids</taxon>
        <taxon>Myrtales</taxon>
        <taxon>Lythraceae</taxon>
        <taxon>Punica</taxon>
    </lineage>
</organism>
<dbReference type="GO" id="GO:0003676">
    <property type="term" value="F:nucleic acid binding"/>
    <property type="evidence" value="ECO:0007669"/>
    <property type="project" value="InterPro"/>
</dbReference>
<dbReference type="PANTHER" id="PTHR33116">
    <property type="entry name" value="REVERSE TRANSCRIPTASE ZINC-BINDING DOMAIN-CONTAINING PROTEIN-RELATED-RELATED"/>
    <property type="match status" value="1"/>
</dbReference>
<dbReference type="SUPFAM" id="SSF53098">
    <property type="entry name" value="Ribonuclease H-like"/>
    <property type="match status" value="1"/>
</dbReference>
<dbReference type="InterPro" id="IPR000477">
    <property type="entry name" value="RT_dom"/>
</dbReference>
<gene>
    <name evidence="3" type="ORF">CRG98_022955</name>
</gene>
<evidence type="ECO:0000313" key="4">
    <source>
        <dbReference type="Proteomes" id="UP000233551"/>
    </source>
</evidence>
<feature type="domain" description="RNase H type-1" evidence="2">
    <location>
        <begin position="347"/>
        <end position="477"/>
    </location>
</feature>
<evidence type="ECO:0000259" key="1">
    <source>
        <dbReference type="PROSITE" id="PS50878"/>
    </source>
</evidence>
<dbReference type="SUPFAM" id="SSF56672">
    <property type="entry name" value="DNA/RNA polymerases"/>
    <property type="match status" value="1"/>
</dbReference>
<dbReference type="Pfam" id="PF00078">
    <property type="entry name" value="RVT_1"/>
    <property type="match status" value="1"/>
</dbReference>
<dbReference type="PROSITE" id="PS50879">
    <property type="entry name" value="RNASE_H_1"/>
    <property type="match status" value="1"/>
</dbReference>
<dbReference type="InterPro" id="IPR043502">
    <property type="entry name" value="DNA/RNA_pol_sf"/>
</dbReference>
<proteinExistence type="predicted"/>
<evidence type="ECO:0008006" key="5">
    <source>
        <dbReference type="Google" id="ProtNLM"/>
    </source>
</evidence>
<dbReference type="InterPro" id="IPR012337">
    <property type="entry name" value="RNaseH-like_sf"/>
</dbReference>
<keyword evidence="4" id="KW-1185">Reference proteome</keyword>
<dbReference type="EMBL" id="PGOL01001588">
    <property type="protein sequence ID" value="PKI56643.1"/>
    <property type="molecule type" value="Genomic_DNA"/>
</dbReference>
<dbReference type="Gene3D" id="3.30.420.10">
    <property type="entry name" value="Ribonuclease H-like superfamily/Ribonuclease H"/>
    <property type="match status" value="1"/>
</dbReference>
<dbReference type="Pfam" id="PF13456">
    <property type="entry name" value="RVT_3"/>
    <property type="match status" value="1"/>
</dbReference>
<evidence type="ECO:0000259" key="2">
    <source>
        <dbReference type="PROSITE" id="PS50879"/>
    </source>
</evidence>
<dbReference type="GO" id="GO:0004523">
    <property type="term" value="F:RNA-DNA hybrid ribonuclease activity"/>
    <property type="evidence" value="ECO:0007669"/>
    <property type="project" value="InterPro"/>
</dbReference>
<name>A0A2I0JL30_PUNGR</name>